<sequence length="984" mass="110700">LRFRGFASEDGAMRLPPISRSHTAVLTRGRWVFAPNWQALSRRHEYRSSQAVAVAQKPPSWQTLEAINHSSASHQQSELSKLPAHNTKPITNGRLATSSHLLLAYALDLYRSPAEPPSGSKLASLRSLARNNSTQLSIITAQQVLRRIPQLGPEIADLLCSSTEWAAILHRLAVKGFTAEDVSHWAWILIPREPDKRVARFLSSPRHKPLFVLFYLLRDTHLLSPDSFRGLLEYCRKWYSGRQAGGDDVEAFDLYSTMTPSLFNRVVEGLCHHASRLQPDALPDIADLSVAYIKGISHSCQHPGKAYKFQCQVFNGTLQAVSLPSEKTPYGHVSHNWRAITILLSLSSSLERPLIIEEESYRAIRQVLLALPKTASERDTASTLSSSWPPYRILRDGMEEKTDTQEYLSRVVKAGFMMQEGGYSKKEIDLTTDVLGGMAPDGSPTVQTRANYPRHLRVEQGTWAALIRTTRNAQEAWALFKNPPEPGMRPTFEVYWELMAKLAAEPADPGHYNLPGDGREVFPFNDRNFSDFEKARINPPSIPKLIEEMFNAGVAIRGRTLAWLLRQAPNVETALEYTNHSSLDEALKSKLRWCLKEYQRPPSNPPTKLPPSTDLPRDILHATIDFVCRLQPNRTANTPDYLPNNKLYPIHHALRLAQTGWKSTHASGRAPWESIMLALGRPNIMVSNNVPRDNDIEVVNMAFKVLEKAEEHSALSLGMVDSFAQAVRKAVYSRLPILLEHASSASTILPEDEEFMSLYVAQSTEFMVPNGPHVFRKPDSANVVTGSWRQILTPVFKSREERTRLQTPCRVVREASERLKAAWRVLSTKASARQPYVDPRVTASHINGYMRTLAAVGDLEEMALLLCWVVRDWAPTAGGDLSLADARRLSRAAIVFRAFAEPLLDEGVLASLREEVEVHSEKGGPVHWPTDQEVEHYIQGDEWGNHRNLQEVIKLATASKQEHQLLETQRNEDVDQSWGTCKIR</sequence>
<dbReference type="STRING" id="1573173.A0A161WLT5"/>
<evidence type="ECO:0000313" key="2">
    <source>
        <dbReference type="Proteomes" id="UP000076584"/>
    </source>
</evidence>
<keyword evidence="2" id="KW-1185">Reference proteome</keyword>
<proteinExistence type="predicted"/>
<dbReference type="EMBL" id="LFIW01002391">
    <property type="protein sequence ID" value="KZL72066.1"/>
    <property type="molecule type" value="Genomic_DNA"/>
</dbReference>
<protein>
    <submittedName>
        <fullName evidence="1">Prefoldin subunit</fullName>
    </submittedName>
</protein>
<gene>
    <name evidence="1" type="ORF">CI238_00876</name>
</gene>
<accession>A0A161WLT5</accession>
<evidence type="ECO:0000313" key="1">
    <source>
        <dbReference type="EMBL" id="KZL72066.1"/>
    </source>
</evidence>
<reference evidence="1 2" key="1">
    <citation type="submission" date="2015-06" db="EMBL/GenBank/DDBJ databases">
        <title>Survival trade-offs in plant roots during colonization by closely related pathogenic and mutualistic fungi.</title>
        <authorList>
            <person name="Hacquard S."/>
            <person name="Kracher B."/>
            <person name="Hiruma K."/>
            <person name="Weinman A."/>
            <person name="Muench P."/>
            <person name="Garrido Oter R."/>
            <person name="Ver Loren van Themaat E."/>
            <person name="Dallerey J.-F."/>
            <person name="Damm U."/>
            <person name="Henrissat B."/>
            <person name="Lespinet O."/>
            <person name="Thon M."/>
            <person name="Kemen E."/>
            <person name="McHardy A.C."/>
            <person name="Schulze-Lefert P."/>
            <person name="O'Connell R.J."/>
        </authorList>
    </citation>
    <scope>NUCLEOTIDE SEQUENCE [LARGE SCALE GENOMIC DNA]</scope>
    <source>
        <strain evidence="1 2">MAFF 238704</strain>
    </source>
</reference>
<dbReference type="Proteomes" id="UP000076584">
    <property type="component" value="Unassembled WGS sequence"/>
</dbReference>
<comment type="caution">
    <text evidence="1">The sequence shown here is derived from an EMBL/GenBank/DDBJ whole genome shotgun (WGS) entry which is preliminary data.</text>
</comment>
<name>A0A161WLT5_COLIC</name>
<feature type="non-terminal residue" evidence="1">
    <location>
        <position position="1"/>
    </location>
</feature>
<organism evidence="1 2">
    <name type="scientific">Colletotrichum incanum</name>
    <name type="common">Soybean anthracnose fungus</name>
    <dbReference type="NCBI Taxonomy" id="1573173"/>
    <lineage>
        <taxon>Eukaryota</taxon>
        <taxon>Fungi</taxon>
        <taxon>Dikarya</taxon>
        <taxon>Ascomycota</taxon>
        <taxon>Pezizomycotina</taxon>
        <taxon>Sordariomycetes</taxon>
        <taxon>Hypocreomycetidae</taxon>
        <taxon>Glomerellales</taxon>
        <taxon>Glomerellaceae</taxon>
        <taxon>Colletotrichum</taxon>
        <taxon>Colletotrichum spaethianum species complex</taxon>
    </lineage>
</organism>
<dbReference type="AlphaFoldDB" id="A0A161WLT5"/>